<feature type="chain" id="PRO_5021955274" evidence="10">
    <location>
        <begin position="27"/>
        <end position="548"/>
    </location>
</feature>
<feature type="transmembrane region" description="Helical" evidence="9">
    <location>
        <begin position="347"/>
        <end position="369"/>
    </location>
</feature>
<feature type="signal peptide" evidence="10">
    <location>
        <begin position="1"/>
        <end position="26"/>
    </location>
</feature>
<keyword evidence="7 9" id="KW-0472">Membrane</keyword>
<keyword evidence="2" id="KW-0813">Transport</keyword>
<feature type="transmembrane region" description="Helical" evidence="9">
    <location>
        <begin position="447"/>
        <end position="470"/>
    </location>
</feature>
<feature type="transmembrane region" description="Helical" evidence="9">
    <location>
        <begin position="398"/>
        <end position="416"/>
    </location>
</feature>
<keyword evidence="5" id="KW-0029">Amino-acid transport</keyword>
<keyword evidence="12" id="KW-1185">Reference proteome</keyword>
<sequence>MNTSLLRMLMCCLLLLPLFSAGQDSASIYTAQLLQPPADSVRSQAIGRLAALRIPATFPLLMAINDKKLYLLDQKAVTIDSHPSSEGTYRLYSLYPDNTLLTNSSGQPLLLQLSALKTVDIPRADRLQLASIAPLFNLFSNDPQKRTLAYSQLKHTGDSATLRTLKAALARESNTDALRTGKEALYAMQLYNVSTTAIAKAYIDSIADNWSDNAPVLLRDYARSGFLNQETAQYAAAKAVGLEKRYDNLQRVQHFFSGLSLGSILVLIALGLSIVYGLAGIINMAHGEFMMIGAYTTYCTQVIFTKALGIPQTDLFFFFALPFSFLVAGSLGWVLERLVIRHLYAKPLESLLATWGVSLILIQTARLLFGDLTAVKTPQLLAGGWQVSPHLTLPYNRLFIIALSILMVLFTYLMLYRTRLGLQIRSVTQNRQMSACLGIETRRVASITFFIGSGLAGLAGCAITLIGNVVPDMGQTYIVDSFLVVVTGGVGKLAGTILSGLGIGFFTKISESFFQAVYGKVFILVFIMLFMQYKPKGLFPDKGRIAED</sequence>
<protein>
    <submittedName>
        <fullName evidence="11">Amino acid/amide ABC transporter membrane protein 1 (HAAT family)</fullName>
    </submittedName>
</protein>
<organism evidence="11 12">
    <name type="scientific">Chitinophaga polysaccharea</name>
    <dbReference type="NCBI Taxonomy" id="1293035"/>
    <lineage>
        <taxon>Bacteria</taxon>
        <taxon>Pseudomonadati</taxon>
        <taxon>Bacteroidota</taxon>
        <taxon>Chitinophagia</taxon>
        <taxon>Chitinophagales</taxon>
        <taxon>Chitinophagaceae</taxon>
        <taxon>Chitinophaga</taxon>
    </lineage>
</organism>
<dbReference type="NCBIfam" id="TIGR03409">
    <property type="entry name" value="urea_trans_UrtB"/>
    <property type="match status" value="1"/>
</dbReference>
<dbReference type="Pfam" id="PF02653">
    <property type="entry name" value="BPD_transp_2"/>
    <property type="match status" value="1"/>
</dbReference>
<feature type="transmembrane region" description="Helical" evidence="9">
    <location>
        <begin position="315"/>
        <end position="335"/>
    </location>
</feature>
<dbReference type="GO" id="GO:0022857">
    <property type="term" value="F:transmembrane transporter activity"/>
    <property type="evidence" value="ECO:0007669"/>
    <property type="project" value="InterPro"/>
</dbReference>
<evidence type="ECO:0000313" key="11">
    <source>
        <dbReference type="EMBL" id="TWF40400.1"/>
    </source>
</evidence>
<gene>
    <name evidence="11" type="ORF">FHW36_10482</name>
</gene>
<evidence type="ECO:0000256" key="9">
    <source>
        <dbReference type="SAM" id="Phobius"/>
    </source>
</evidence>
<dbReference type="Proteomes" id="UP000320811">
    <property type="component" value="Unassembled WGS sequence"/>
</dbReference>
<dbReference type="EMBL" id="VIWO01000004">
    <property type="protein sequence ID" value="TWF40400.1"/>
    <property type="molecule type" value="Genomic_DNA"/>
</dbReference>
<feature type="transmembrane region" description="Helical" evidence="9">
    <location>
        <begin position="255"/>
        <end position="282"/>
    </location>
</feature>
<evidence type="ECO:0000256" key="5">
    <source>
        <dbReference type="ARBA" id="ARBA00022970"/>
    </source>
</evidence>
<dbReference type="GO" id="GO:0006865">
    <property type="term" value="P:amino acid transport"/>
    <property type="evidence" value="ECO:0007669"/>
    <property type="project" value="UniProtKB-KW"/>
</dbReference>
<evidence type="ECO:0000256" key="2">
    <source>
        <dbReference type="ARBA" id="ARBA00022448"/>
    </source>
</evidence>
<evidence type="ECO:0000256" key="1">
    <source>
        <dbReference type="ARBA" id="ARBA00004651"/>
    </source>
</evidence>
<keyword evidence="3" id="KW-1003">Cell membrane</keyword>
<dbReference type="GO" id="GO:0005886">
    <property type="term" value="C:plasma membrane"/>
    <property type="evidence" value="ECO:0007669"/>
    <property type="project" value="UniProtKB-SubCell"/>
</dbReference>
<keyword evidence="6 9" id="KW-1133">Transmembrane helix</keyword>
<dbReference type="CDD" id="cd06582">
    <property type="entry name" value="TM_PBP1_LivH_like"/>
    <property type="match status" value="1"/>
</dbReference>
<dbReference type="PANTHER" id="PTHR11795">
    <property type="entry name" value="BRANCHED-CHAIN AMINO ACID TRANSPORT SYSTEM PERMEASE PROTEIN LIVH"/>
    <property type="match status" value="1"/>
</dbReference>
<evidence type="ECO:0000256" key="7">
    <source>
        <dbReference type="ARBA" id="ARBA00023136"/>
    </source>
</evidence>
<reference evidence="11 12" key="1">
    <citation type="submission" date="2019-06" db="EMBL/GenBank/DDBJ databases">
        <title>Sorghum-associated microbial communities from plants grown in Nebraska, USA.</title>
        <authorList>
            <person name="Schachtman D."/>
        </authorList>
    </citation>
    <scope>NUCLEOTIDE SEQUENCE [LARGE SCALE GENOMIC DNA]</scope>
    <source>
        <strain evidence="11 12">1209</strain>
    </source>
</reference>
<dbReference type="RefSeq" id="WP_222429088.1">
    <property type="nucleotide sequence ID" value="NZ_VIWO01000004.1"/>
</dbReference>
<proteinExistence type="inferred from homology"/>
<evidence type="ECO:0000256" key="4">
    <source>
        <dbReference type="ARBA" id="ARBA00022692"/>
    </source>
</evidence>
<feature type="transmembrane region" description="Helical" evidence="9">
    <location>
        <begin position="289"/>
        <end position="309"/>
    </location>
</feature>
<accession>A0A561PQL1</accession>
<dbReference type="PANTHER" id="PTHR11795:SF447">
    <property type="entry name" value="ABC TRANSPORTER PERMEASE PROTEIN"/>
    <property type="match status" value="1"/>
</dbReference>
<comment type="subcellular location">
    <subcellularLocation>
        <location evidence="1">Cell membrane</location>
        <topology evidence="1">Multi-pass membrane protein</topology>
    </subcellularLocation>
</comment>
<comment type="similarity">
    <text evidence="8">Belongs to the binding-protein-dependent transport system permease family. LivHM subfamily.</text>
</comment>
<evidence type="ECO:0000313" key="12">
    <source>
        <dbReference type="Proteomes" id="UP000320811"/>
    </source>
</evidence>
<dbReference type="InterPro" id="IPR001851">
    <property type="entry name" value="ABC_transp_permease"/>
</dbReference>
<evidence type="ECO:0000256" key="3">
    <source>
        <dbReference type="ARBA" id="ARBA00022475"/>
    </source>
</evidence>
<dbReference type="InterPro" id="IPR052157">
    <property type="entry name" value="BCAA_transport_permease"/>
</dbReference>
<comment type="caution">
    <text evidence="11">The sequence shown here is derived from an EMBL/GenBank/DDBJ whole genome shotgun (WGS) entry which is preliminary data.</text>
</comment>
<keyword evidence="10" id="KW-0732">Signal</keyword>
<evidence type="ECO:0000256" key="6">
    <source>
        <dbReference type="ARBA" id="ARBA00022989"/>
    </source>
</evidence>
<name>A0A561PQL1_9BACT</name>
<feature type="transmembrane region" description="Helical" evidence="9">
    <location>
        <begin position="513"/>
        <end position="533"/>
    </location>
</feature>
<evidence type="ECO:0000256" key="10">
    <source>
        <dbReference type="SAM" id="SignalP"/>
    </source>
</evidence>
<dbReference type="InterPro" id="IPR017779">
    <property type="entry name" value="ABC_UrtB_bac"/>
</dbReference>
<evidence type="ECO:0000256" key="8">
    <source>
        <dbReference type="ARBA" id="ARBA00037998"/>
    </source>
</evidence>
<feature type="transmembrane region" description="Helical" evidence="9">
    <location>
        <begin position="482"/>
        <end position="506"/>
    </location>
</feature>
<keyword evidence="4 9" id="KW-0812">Transmembrane</keyword>
<dbReference type="AlphaFoldDB" id="A0A561PQL1"/>